<keyword evidence="2" id="KW-1185">Reference proteome</keyword>
<accession>A0ACB5R993</accession>
<sequence>MGKCVNNQLCSSLTVGKQYLIIEERPEYYVVIDDANDELTCKKDRFIVVEDGGMTKKAKATITELNYQLQNGCNDIKKFAIRKNSRGEIKEISVIFNYN</sequence>
<organism evidence="1 2">
    <name type="scientific">Inconstantimicrobium mannanitabidum</name>
    <dbReference type="NCBI Taxonomy" id="1604901"/>
    <lineage>
        <taxon>Bacteria</taxon>
        <taxon>Bacillati</taxon>
        <taxon>Bacillota</taxon>
        <taxon>Clostridia</taxon>
        <taxon>Eubacteriales</taxon>
        <taxon>Clostridiaceae</taxon>
        <taxon>Inconstantimicrobium</taxon>
    </lineage>
</organism>
<gene>
    <name evidence="1" type="ORF">rsdtw13_10210</name>
</gene>
<reference evidence="1" key="1">
    <citation type="journal article" date="2025" name="Int. J. Syst. Evol. Microbiol.">
        <title>Inconstantimicrobium mannanitabidum sp. nov., a novel member of the family Clostridiaceae isolated from anoxic soil under the treatment of reductive soil disinfestation.</title>
        <authorList>
            <person name="Ueki A."/>
            <person name="Tonouchi A."/>
            <person name="Honma S."/>
            <person name="Kaku N."/>
            <person name="Ueki K."/>
        </authorList>
    </citation>
    <scope>NUCLEOTIDE SEQUENCE</scope>
    <source>
        <strain evidence="1">TW13</strain>
    </source>
</reference>
<proteinExistence type="predicted"/>
<evidence type="ECO:0000313" key="1">
    <source>
        <dbReference type="EMBL" id="GKX65763.1"/>
    </source>
</evidence>
<protein>
    <submittedName>
        <fullName evidence="1">Uncharacterized protein</fullName>
    </submittedName>
</protein>
<dbReference type="Proteomes" id="UP001058074">
    <property type="component" value="Unassembled WGS sequence"/>
</dbReference>
<evidence type="ECO:0000313" key="2">
    <source>
        <dbReference type="Proteomes" id="UP001058074"/>
    </source>
</evidence>
<comment type="caution">
    <text evidence="1">The sequence shown here is derived from an EMBL/GenBank/DDBJ whole genome shotgun (WGS) entry which is preliminary data.</text>
</comment>
<name>A0ACB5R993_9CLOT</name>
<dbReference type="EMBL" id="BROD01000001">
    <property type="protein sequence ID" value="GKX65763.1"/>
    <property type="molecule type" value="Genomic_DNA"/>
</dbReference>